<evidence type="ECO:0000313" key="1">
    <source>
        <dbReference type="EMBL" id="MUU79868.1"/>
    </source>
</evidence>
<organism evidence="1 2">
    <name type="scientific">Winogradskyella endarachnes</name>
    <dbReference type="NCBI Taxonomy" id="2681965"/>
    <lineage>
        <taxon>Bacteria</taxon>
        <taxon>Pseudomonadati</taxon>
        <taxon>Bacteroidota</taxon>
        <taxon>Flavobacteriia</taxon>
        <taxon>Flavobacteriales</taxon>
        <taxon>Flavobacteriaceae</taxon>
        <taxon>Winogradskyella</taxon>
    </lineage>
</organism>
<name>A0A6L6UC85_9FLAO</name>
<keyword evidence="2" id="KW-1185">Reference proteome</keyword>
<evidence type="ECO:0000313" key="2">
    <source>
        <dbReference type="Proteomes" id="UP000478208"/>
    </source>
</evidence>
<protein>
    <submittedName>
        <fullName evidence="1">DUF4304 domain-containing protein</fullName>
    </submittedName>
</protein>
<dbReference type="Pfam" id="PF14137">
    <property type="entry name" value="DUF4304"/>
    <property type="match status" value="1"/>
</dbReference>
<dbReference type="Proteomes" id="UP000478208">
    <property type="component" value="Unassembled WGS sequence"/>
</dbReference>
<dbReference type="EMBL" id="WOWS01000010">
    <property type="protein sequence ID" value="MUU79868.1"/>
    <property type="molecule type" value="Genomic_DNA"/>
</dbReference>
<reference evidence="1 2" key="1">
    <citation type="submission" date="2019-12" db="EMBL/GenBank/DDBJ databases">
        <authorList>
            <person name="Li J."/>
        </authorList>
    </citation>
    <scope>NUCLEOTIDE SEQUENCE [LARGE SCALE GENOMIC DNA]</scope>
    <source>
        <strain evidence="1 2">HL2-2</strain>
    </source>
</reference>
<sequence length="213" mass="25186">MKPRELITTNIVEYLSDPLSEIGFKFLKSSLSFKRKKGDFEQKINFQLNRYNQENVNAEFWALLGVESRTYSKWFEKEYGIKPVNNSLAGVSCWNIPNWKQVIINNQEQLHFELINEKERNNVMTTLKENILNIGIPYLNDLSNWERSANRIIEKELGGRHSVACDFFLIENNKEKALWALEKGLEYWTKYPQASFSNDKKEISLRLKKHFNK</sequence>
<proteinExistence type="predicted"/>
<dbReference type="InterPro" id="IPR025412">
    <property type="entry name" value="DUF4304"/>
</dbReference>
<dbReference type="AlphaFoldDB" id="A0A6L6UC85"/>
<accession>A0A6L6UC85</accession>
<comment type="caution">
    <text evidence="1">The sequence shown here is derived from an EMBL/GenBank/DDBJ whole genome shotgun (WGS) entry which is preliminary data.</text>
</comment>
<dbReference type="RefSeq" id="WP_157364925.1">
    <property type="nucleotide sequence ID" value="NZ_WOWS01000010.1"/>
</dbReference>
<gene>
    <name evidence="1" type="ORF">GN138_15575</name>
</gene>